<dbReference type="GO" id="GO:0046685">
    <property type="term" value="P:response to arsenic-containing substance"/>
    <property type="evidence" value="ECO:0007669"/>
    <property type="project" value="UniProtKB-KW"/>
</dbReference>
<dbReference type="AlphaFoldDB" id="A0A660HQW9"/>
<accession>A0A660HQW9</accession>
<dbReference type="KEGG" id="mfz:AOB57_004025"/>
<keyword evidence="1" id="KW-0059">Arsenical resistance</keyword>
<evidence type="ECO:0000313" key="3">
    <source>
        <dbReference type="EMBL" id="AYK14466.1"/>
    </source>
</evidence>
<name>A0A660HQW9_9EURY</name>
<dbReference type="CDD" id="cd16345">
    <property type="entry name" value="LMWP_ArsC"/>
    <property type="match status" value="1"/>
</dbReference>
<dbReference type="InterPro" id="IPR036196">
    <property type="entry name" value="Ptyr_pPase_sf"/>
</dbReference>
<organism evidence="3 4">
    <name type="scientific">Methanosarcina flavescens</name>
    <dbReference type="NCBI Taxonomy" id="1715806"/>
    <lineage>
        <taxon>Archaea</taxon>
        <taxon>Methanobacteriati</taxon>
        <taxon>Methanobacteriota</taxon>
        <taxon>Stenosarchaea group</taxon>
        <taxon>Methanomicrobia</taxon>
        <taxon>Methanosarcinales</taxon>
        <taxon>Methanosarcinaceae</taxon>
        <taxon>Methanosarcina</taxon>
    </lineage>
</organism>
<evidence type="ECO:0000256" key="1">
    <source>
        <dbReference type="ARBA" id="ARBA00022849"/>
    </source>
</evidence>
<dbReference type="PANTHER" id="PTHR43428">
    <property type="entry name" value="ARSENATE REDUCTASE"/>
    <property type="match status" value="1"/>
</dbReference>
<dbReference type="InterPro" id="IPR023485">
    <property type="entry name" value="Ptyr_pPase"/>
</dbReference>
<dbReference type="SMART" id="SM00226">
    <property type="entry name" value="LMWPc"/>
    <property type="match status" value="1"/>
</dbReference>
<dbReference type="SUPFAM" id="SSF52788">
    <property type="entry name" value="Phosphotyrosine protein phosphatases I"/>
    <property type="match status" value="1"/>
</dbReference>
<protein>
    <submittedName>
        <fullName evidence="3">Arsenate reductase ArsC</fullName>
    </submittedName>
</protein>
<dbReference type="PANTHER" id="PTHR43428:SF1">
    <property type="entry name" value="ARSENATE REDUCTASE"/>
    <property type="match status" value="1"/>
</dbReference>
<sequence length="150" mass="17070">MGPQEKKKILFLCTHNSARSQMAEGLLRAIYGDRYEAYSAGIEATTVNPYAIIVMKEIDIDISSQRSKTPQEFQDTIFDLVVTVCDLAKVTCPICTTNLKLSTKSPKAREIIHKSFEDPAVVVGSEEERLRVFRRIRDEIKGWILQTFEK</sequence>
<reference evidence="3 4" key="1">
    <citation type="journal article" date="2016" name="Int. J. Syst. Evol. Microbiol.">
        <title>Methanosarcina flavescens sp. nov., a methanogenic archaeon isolated from a full-scale anaerobic digester.</title>
        <authorList>
            <person name="Kern T."/>
            <person name="Fischer M.A."/>
            <person name="Deppenmeier U."/>
            <person name="Schmitz R.A."/>
            <person name="Rother M."/>
        </authorList>
    </citation>
    <scope>NUCLEOTIDE SEQUENCE [LARGE SCALE GENOMIC DNA]</scope>
    <source>
        <strain evidence="3 4">E03.2</strain>
    </source>
</reference>
<dbReference type="Pfam" id="PF01451">
    <property type="entry name" value="LMWPc"/>
    <property type="match status" value="1"/>
</dbReference>
<dbReference type="Gene3D" id="3.40.50.2300">
    <property type="match status" value="1"/>
</dbReference>
<dbReference type="OrthoDB" id="295776at2157"/>
<feature type="domain" description="Phosphotyrosine protein phosphatase I" evidence="2">
    <location>
        <begin position="7"/>
        <end position="150"/>
    </location>
</feature>
<dbReference type="Proteomes" id="UP000053087">
    <property type="component" value="Chromosome"/>
</dbReference>
<evidence type="ECO:0000259" key="2">
    <source>
        <dbReference type="SMART" id="SM00226"/>
    </source>
</evidence>
<proteinExistence type="predicted"/>
<dbReference type="EMBL" id="CP032683">
    <property type="protein sequence ID" value="AYK14466.1"/>
    <property type="molecule type" value="Genomic_DNA"/>
</dbReference>
<keyword evidence="4" id="KW-1185">Reference proteome</keyword>
<gene>
    <name evidence="3" type="ORF">AOB57_004025</name>
</gene>
<evidence type="ECO:0000313" key="4">
    <source>
        <dbReference type="Proteomes" id="UP000053087"/>
    </source>
</evidence>